<evidence type="ECO:0000256" key="1">
    <source>
        <dbReference type="ARBA" id="ARBA00001974"/>
    </source>
</evidence>
<dbReference type="OrthoDB" id="28009at2157"/>
<dbReference type="PANTHER" id="PTHR42913">
    <property type="entry name" value="APOPTOSIS-INDUCING FACTOR 1"/>
    <property type="match status" value="1"/>
</dbReference>
<dbReference type="GO" id="GO:0003955">
    <property type="term" value="F:NAD(P)H dehydrogenase (quinone) activity"/>
    <property type="evidence" value="ECO:0007669"/>
    <property type="project" value="TreeGrafter"/>
</dbReference>
<comment type="similarity">
    <text evidence="2">Belongs to the NADH dehydrogenase family.</text>
</comment>
<organism evidence="7 8">
    <name type="scientific">Natronorubrum thiooxidans</name>
    <dbReference type="NCBI Taxonomy" id="308853"/>
    <lineage>
        <taxon>Archaea</taxon>
        <taxon>Methanobacteriati</taxon>
        <taxon>Methanobacteriota</taxon>
        <taxon>Stenosarchaea group</taxon>
        <taxon>Halobacteria</taxon>
        <taxon>Halobacteriales</taxon>
        <taxon>Natrialbaceae</taxon>
        <taxon>Natronorubrum</taxon>
    </lineage>
</organism>
<dbReference type="STRING" id="308853.SAMN05421752_1333"/>
<comment type="cofactor">
    <cofactor evidence="1">
        <name>FAD</name>
        <dbReference type="ChEBI" id="CHEBI:57692"/>
    </cofactor>
</comment>
<gene>
    <name evidence="7" type="ORF">SAMN05421752_1333</name>
</gene>
<sequence>MKRTVVLGGGEAGLIAAAYLERASETNVVVVSERERHVFSFQLYRVIKGMPFDGATLDLRDAFADRDVTVVRDHVRWLDAAEKRVDLRSGSIEYDTLLIALGGVTRLDAVDRSRVSDVRTDAREIQHAVHSGSVRDVVIVGGGPVGVETAATLASLTIDLDVSLITSGEHPLADFPERAGRIAEGELGRRGVDVRTGTRATEATDDGVVLDGERVERSDLTVWAGGVEPNPVIENFDLPRNECGLLVDKYLRCRDADGAYAVGDVVDYPGKVTDGYSAGLEARRAAKNVLRDLRERPPKEYDERWHPRIVYLGWTTALFAADGIVHCGTWPAILRAIAARGYPLFWNYVY</sequence>
<feature type="domain" description="FAD/NAD(P)-binding" evidence="6">
    <location>
        <begin position="3"/>
        <end position="274"/>
    </location>
</feature>
<evidence type="ECO:0000313" key="7">
    <source>
        <dbReference type="EMBL" id="SIS21189.1"/>
    </source>
</evidence>
<dbReference type="AlphaFoldDB" id="A0A1N7H8K8"/>
<dbReference type="Gene3D" id="3.50.50.100">
    <property type="match status" value="1"/>
</dbReference>
<dbReference type="PRINTS" id="PR00469">
    <property type="entry name" value="PNDRDTASEII"/>
</dbReference>
<dbReference type="GO" id="GO:0019646">
    <property type="term" value="P:aerobic electron transport chain"/>
    <property type="evidence" value="ECO:0007669"/>
    <property type="project" value="TreeGrafter"/>
</dbReference>
<keyword evidence="5" id="KW-0560">Oxidoreductase</keyword>
<dbReference type="InterPro" id="IPR036188">
    <property type="entry name" value="FAD/NAD-bd_sf"/>
</dbReference>
<dbReference type="InterPro" id="IPR051169">
    <property type="entry name" value="NADH-Q_oxidoreductase"/>
</dbReference>
<keyword evidence="4" id="KW-0274">FAD</keyword>
<dbReference type="SUPFAM" id="SSF51905">
    <property type="entry name" value="FAD/NAD(P)-binding domain"/>
    <property type="match status" value="1"/>
</dbReference>
<keyword evidence="8" id="KW-1185">Reference proteome</keyword>
<dbReference type="Pfam" id="PF07992">
    <property type="entry name" value="Pyr_redox_2"/>
    <property type="match status" value="1"/>
</dbReference>
<dbReference type="InterPro" id="IPR023753">
    <property type="entry name" value="FAD/NAD-binding_dom"/>
</dbReference>
<dbReference type="RefSeq" id="WP_076610937.1">
    <property type="nucleotide sequence ID" value="NZ_FTNR01000033.1"/>
</dbReference>
<reference evidence="8" key="1">
    <citation type="submission" date="2017-01" db="EMBL/GenBank/DDBJ databases">
        <authorList>
            <person name="Varghese N."/>
            <person name="Submissions S."/>
        </authorList>
    </citation>
    <scope>NUCLEOTIDE SEQUENCE [LARGE SCALE GENOMIC DNA]</scope>
    <source>
        <strain evidence="8">type strain: HArc-</strain>
    </source>
</reference>
<evidence type="ECO:0000313" key="8">
    <source>
        <dbReference type="Proteomes" id="UP000185936"/>
    </source>
</evidence>
<keyword evidence="3" id="KW-0285">Flavoprotein</keyword>
<evidence type="ECO:0000256" key="5">
    <source>
        <dbReference type="ARBA" id="ARBA00023002"/>
    </source>
</evidence>
<dbReference type="PRINTS" id="PR00368">
    <property type="entry name" value="FADPNR"/>
</dbReference>
<evidence type="ECO:0000259" key="6">
    <source>
        <dbReference type="Pfam" id="PF07992"/>
    </source>
</evidence>
<dbReference type="EMBL" id="FTNR01000033">
    <property type="protein sequence ID" value="SIS21189.1"/>
    <property type="molecule type" value="Genomic_DNA"/>
</dbReference>
<dbReference type="PANTHER" id="PTHR42913:SF3">
    <property type="entry name" value="64 KDA MITOCHONDRIAL NADH DEHYDROGENASE (EUROFUNG)"/>
    <property type="match status" value="1"/>
</dbReference>
<accession>A0A1N7H8K8</accession>
<evidence type="ECO:0000256" key="2">
    <source>
        <dbReference type="ARBA" id="ARBA00005272"/>
    </source>
</evidence>
<name>A0A1N7H8K8_9EURY</name>
<evidence type="ECO:0000256" key="3">
    <source>
        <dbReference type="ARBA" id="ARBA00022630"/>
    </source>
</evidence>
<dbReference type="Proteomes" id="UP000185936">
    <property type="component" value="Unassembled WGS sequence"/>
</dbReference>
<protein>
    <submittedName>
        <fullName evidence="7">NADH dehydrogenase</fullName>
    </submittedName>
</protein>
<proteinExistence type="inferred from homology"/>
<evidence type="ECO:0000256" key="4">
    <source>
        <dbReference type="ARBA" id="ARBA00022827"/>
    </source>
</evidence>